<keyword evidence="3" id="KW-1185">Reference proteome</keyword>
<proteinExistence type="predicted"/>
<evidence type="ECO:0000313" key="2">
    <source>
        <dbReference type="EMBL" id="CDF40238.1"/>
    </source>
</evidence>
<reference evidence="3" key="1">
    <citation type="journal article" date="2013" name="Proc. Natl. Acad. Sci. U.S.A.">
        <title>Genome structure and metabolic features in the red seaweed Chondrus crispus shed light on evolution of the Archaeplastida.</title>
        <authorList>
            <person name="Collen J."/>
            <person name="Porcel B."/>
            <person name="Carre W."/>
            <person name="Ball S.G."/>
            <person name="Chaparro C."/>
            <person name="Tonon T."/>
            <person name="Barbeyron T."/>
            <person name="Michel G."/>
            <person name="Noel B."/>
            <person name="Valentin K."/>
            <person name="Elias M."/>
            <person name="Artiguenave F."/>
            <person name="Arun A."/>
            <person name="Aury J.M."/>
            <person name="Barbosa-Neto J.F."/>
            <person name="Bothwell J.H."/>
            <person name="Bouget F.Y."/>
            <person name="Brillet L."/>
            <person name="Cabello-Hurtado F."/>
            <person name="Capella-Gutierrez S."/>
            <person name="Charrier B."/>
            <person name="Cladiere L."/>
            <person name="Cock J.M."/>
            <person name="Coelho S.M."/>
            <person name="Colleoni C."/>
            <person name="Czjzek M."/>
            <person name="Da Silva C."/>
            <person name="Delage L."/>
            <person name="Denoeud F."/>
            <person name="Deschamps P."/>
            <person name="Dittami S.M."/>
            <person name="Gabaldon T."/>
            <person name="Gachon C.M."/>
            <person name="Groisillier A."/>
            <person name="Herve C."/>
            <person name="Jabbari K."/>
            <person name="Katinka M."/>
            <person name="Kloareg B."/>
            <person name="Kowalczyk N."/>
            <person name="Labadie K."/>
            <person name="Leblanc C."/>
            <person name="Lopez P.J."/>
            <person name="McLachlan D.H."/>
            <person name="Meslet-Cladiere L."/>
            <person name="Moustafa A."/>
            <person name="Nehr Z."/>
            <person name="Nyvall Collen P."/>
            <person name="Panaud O."/>
            <person name="Partensky F."/>
            <person name="Poulain J."/>
            <person name="Rensing S.A."/>
            <person name="Rousvoal S."/>
            <person name="Samson G."/>
            <person name="Symeonidi A."/>
            <person name="Weissenbach J."/>
            <person name="Zambounis A."/>
            <person name="Wincker P."/>
            <person name="Boyen C."/>
        </authorList>
    </citation>
    <scope>NUCLEOTIDE SEQUENCE [LARGE SCALE GENOMIC DNA]</scope>
    <source>
        <strain evidence="3">cv. Stackhouse</strain>
    </source>
</reference>
<feature type="chain" id="PRO_5004454824" evidence="1">
    <location>
        <begin position="20"/>
        <end position="61"/>
    </location>
</feature>
<evidence type="ECO:0000256" key="1">
    <source>
        <dbReference type="SAM" id="SignalP"/>
    </source>
</evidence>
<protein>
    <submittedName>
        <fullName evidence="2">Uncharacterized protein</fullName>
    </submittedName>
</protein>
<dbReference type="RefSeq" id="XP_005710532.1">
    <property type="nucleotide sequence ID" value="XM_005710475.1"/>
</dbReference>
<accession>R7QR50</accession>
<dbReference type="AlphaFoldDB" id="R7QR50"/>
<gene>
    <name evidence="2" type="ORF">CHC_T00007077001</name>
</gene>
<dbReference type="EMBL" id="HG002147">
    <property type="protein sequence ID" value="CDF40238.1"/>
    <property type="molecule type" value="Genomic_DNA"/>
</dbReference>
<organism evidence="2 3">
    <name type="scientific">Chondrus crispus</name>
    <name type="common">Carrageen Irish moss</name>
    <name type="synonym">Polymorpha crispa</name>
    <dbReference type="NCBI Taxonomy" id="2769"/>
    <lineage>
        <taxon>Eukaryota</taxon>
        <taxon>Rhodophyta</taxon>
        <taxon>Florideophyceae</taxon>
        <taxon>Rhodymeniophycidae</taxon>
        <taxon>Gigartinales</taxon>
        <taxon>Gigartinaceae</taxon>
        <taxon>Chondrus</taxon>
    </lineage>
</organism>
<dbReference type="GeneID" id="17318250"/>
<dbReference type="Proteomes" id="UP000012073">
    <property type="component" value="Unassembled WGS sequence"/>
</dbReference>
<name>R7QR50_CHOCR</name>
<feature type="signal peptide" evidence="1">
    <location>
        <begin position="1"/>
        <end position="19"/>
    </location>
</feature>
<keyword evidence="1" id="KW-0732">Signal</keyword>
<dbReference type="Gramene" id="CDF40238">
    <property type="protein sequence ID" value="CDF40238"/>
    <property type="gene ID" value="CHC_T00007077001"/>
</dbReference>
<evidence type="ECO:0000313" key="3">
    <source>
        <dbReference type="Proteomes" id="UP000012073"/>
    </source>
</evidence>
<sequence>MNLLVTLLYLLMLSVKLRKRVFWPRVCSDFLNAKLSNNAFGKTHSIPKLGAREFSTSFTSA</sequence>
<dbReference type="KEGG" id="ccp:CHC_T00007077001"/>